<dbReference type="InterPro" id="IPR050410">
    <property type="entry name" value="CCR4/nocturin_mRNA_transcr"/>
</dbReference>
<dbReference type="SUPFAM" id="SSF56219">
    <property type="entry name" value="DNase I-like"/>
    <property type="match status" value="1"/>
</dbReference>
<evidence type="ECO:0000313" key="3">
    <source>
        <dbReference type="Proteomes" id="UP000663874"/>
    </source>
</evidence>
<comment type="caution">
    <text evidence="2">The sequence shown here is derived from an EMBL/GenBank/DDBJ whole genome shotgun (WGS) entry which is preliminary data.</text>
</comment>
<evidence type="ECO:0000256" key="1">
    <source>
        <dbReference type="SAM" id="MobiDB-lite"/>
    </source>
</evidence>
<protein>
    <recommendedName>
        <fullName evidence="4">Endonuclease/exonuclease/phosphatase domain-containing protein</fullName>
    </recommendedName>
</protein>
<proteinExistence type="predicted"/>
<dbReference type="InterPro" id="IPR036691">
    <property type="entry name" value="Endo/exonu/phosph_ase_sf"/>
</dbReference>
<dbReference type="PANTHER" id="PTHR12121">
    <property type="entry name" value="CARBON CATABOLITE REPRESSOR PROTEIN 4"/>
    <property type="match status" value="1"/>
</dbReference>
<name>A0A819I1S5_9BILA</name>
<gene>
    <name evidence="2" type="ORF">FNK824_LOCUS20878</name>
</gene>
<evidence type="ECO:0008006" key="4">
    <source>
        <dbReference type="Google" id="ProtNLM"/>
    </source>
</evidence>
<dbReference type="PANTHER" id="PTHR12121:SF36">
    <property type="entry name" value="ENDONUCLEASE_EXONUCLEASE_PHOSPHATASE DOMAIN-CONTAINING PROTEIN"/>
    <property type="match status" value="1"/>
</dbReference>
<sequence length="575" mass="65686">MDGVATSSYKLPNGLRHAQSMDNVSWVSSPRKKHWPVIDENCPLHGSRGKCTCASFVNDDANDVGSDGMGSSESLNRSYDFGQRNNETNDKNDELVSASVKPYNNNPPLPDTQRDIVGNNLHFSSTSINHSWIDDENDQLAALLLYRDALKRNLTTATRAGGGFPRMRHGRIGSQWRHIKQTNTYSGSNLMFIDGTVRIDDSFKYPIPRFGYPPMKRPQHKFSASYNDLSFTSKNPATQSLDALTWSQSNTLNQRPSLTRHSDRSQHYVKDNLSYRPPESTYKKPTCRVLMNFIRQKMNSTIIRVCTFNLRRDGMDRGTPNDWGKRRPIMKECLEKMQPKIIGTQEGTVSQLNNILDDLNESAKCWSWVGKEADELHAINAIFYRHDLFSFISSETFWFNEYRTKLGPAWGSKHSSACTWAHLEYITTKQPFIIFNVHLEYPSPNTRHHSIPILLSEIKKNYNVNQVIVTGDFNNWPEEVEGTTPVQQLIILGQNASEIQQMKQAGFIDTYQHGEVPTFNGFRSAGYGPKIDFIWITLNSIYRVHGETKIDDYRDQDGFFPSDHFPVYADLIVTV</sequence>
<reference evidence="2" key="1">
    <citation type="submission" date="2021-02" db="EMBL/GenBank/DDBJ databases">
        <authorList>
            <person name="Nowell W R."/>
        </authorList>
    </citation>
    <scope>NUCLEOTIDE SEQUENCE</scope>
</reference>
<dbReference type="Proteomes" id="UP000663874">
    <property type="component" value="Unassembled WGS sequence"/>
</dbReference>
<evidence type="ECO:0000313" key="2">
    <source>
        <dbReference type="EMBL" id="CAF3906778.1"/>
    </source>
</evidence>
<organism evidence="2 3">
    <name type="scientific">Rotaria sordida</name>
    <dbReference type="NCBI Taxonomy" id="392033"/>
    <lineage>
        <taxon>Eukaryota</taxon>
        <taxon>Metazoa</taxon>
        <taxon>Spiralia</taxon>
        <taxon>Gnathifera</taxon>
        <taxon>Rotifera</taxon>
        <taxon>Eurotatoria</taxon>
        <taxon>Bdelloidea</taxon>
        <taxon>Philodinida</taxon>
        <taxon>Philodinidae</taxon>
        <taxon>Rotaria</taxon>
    </lineage>
</organism>
<dbReference type="EMBL" id="CAJOBE010003910">
    <property type="protein sequence ID" value="CAF3906778.1"/>
    <property type="molecule type" value="Genomic_DNA"/>
</dbReference>
<dbReference type="Gene3D" id="3.60.10.10">
    <property type="entry name" value="Endonuclease/exonuclease/phosphatase"/>
    <property type="match status" value="1"/>
</dbReference>
<feature type="region of interest" description="Disordered" evidence="1">
    <location>
        <begin position="64"/>
        <end position="92"/>
    </location>
</feature>
<dbReference type="GO" id="GO:0000175">
    <property type="term" value="F:3'-5'-RNA exonuclease activity"/>
    <property type="evidence" value="ECO:0007669"/>
    <property type="project" value="TreeGrafter"/>
</dbReference>
<accession>A0A819I1S5</accession>
<dbReference type="AlphaFoldDB" id="A0A819I1S5"/>